<feature type="domain" description="B3/B4 tRNA-binding" evidence="4">
    <location>
        <begin position="324"/>
        <end position="502"/>
    </location>
</feature>
<evidence type="ECO:0000259" key="4">
    <source>
        <dbReference type="SMART" id="SM00873"/>
    </source>
</evidence>
<evidence type="ECO:0000313" key="6">
    <source>
        <dbReference type="Proteomes" id="UP001627154"/>
    </source>
</evidence>
<proteinExistence type="predicted"/>
<evidence type="ECO:0000313" key="5">
    <source>
        <dbReference type="EMBL" id="KAL3392458.1"/>
    </source>
</evidence>
<keyword evidence="1" id="KW-0433">Leucine-rich repeat</keyword>
<dbReference type="Gene3D" id="3.80.10.10">
    <property type="entry name" value="Ribonuclease Inhibitor"/>
    <property type="match status" value="2"/>
</dbReference>
<dbReference type="PANTHER" id="PTHR10947">
    <property type="entry name" value="PHENYLALANYL-TRNA SYNTHETASE BETA CHAIN AND LEUCINE-RICH REPEAT-CONTAINING PROTEIN 47"/>
    <property type="match status" value="1"/>
</dbReference>
<reference evidence="5 6" key="1">
    <citation type="journal article" date="2024" name="bioRxiv">
        <title>A reference genome for Trichogramma kaykai: A tiny desert-dwelling parasitoid wasp with competing sex-ratio distorters.</title>
        <authorList>
            <person name="Culotta J."/>
            <person name="Lindsey A.R."/>
        </authorList>
    </citation>
    <scope>NUCLEOTIDE SEQUENCE [LARGE SCALE GENOMIC DNA]</scope>
    <source>
        <strain evidence="5 6">KSX58</strain>
    </source>
</reference>
<dbReference type="InterPro" id="IPR032675">
    <property type="entry name" value="LRR_dom_sf"/>
</dbReference>
<evidence type="ECO:0000256" key="3">
    <source>
        <dbReference type="SAM" id="MobiDB-lite"/>
    </source>
</evidence>
<accession>A0ABD2WHN3</accession>
<dbReference type="EMBL" id="JBJJXI010000104">
    <property type="protein sequence ID" value="KAL3392458.1"/>
    <property type="molecule type" value="Genomic_DNA"/>
</dbReference>
<evidence type="ECO:0000256" key="1">
    <source>
        <dbReference type="ARBA" id="ARBA00022614"/>
    </source>
</evidence>
<dbReference type="InterPro" id="IPR055414">
    <property type="entry name" value="LRR_R13L4/SHOC2-like"/>
</dbReference>
<dbReference type="PANTHER" id="PTHR10947:SF3">
    <property type="entry name" value="LEUCINE-RICH REPEAT-CONTAINING PROTEIN 47"/>
    <property type="match status" value="1"/>
</dbReference>
<dbReference type="InterPro" id="IPR020825">
    <property type="entry name" value="Phe-tRNA_synthase-like_B3/B4"/>
</dbReference>
<dbReference type="InterPro" id="IPR003591">
    <property type="entry name" value="Leu-rich_rpt_typical-subtyp"/>
</dbReference>
<comment type="caution">
    <text evidence="5">The sequence shown here is derived from an EMBL/GenBank/DDBJ whole genome shotgun (WGS) entry which is preliminary data.</text>
</comment>
<protein>
    <recommendedName>
        <fullName evidence="4">B3/B4 tRNA-binding domain-containing protein</fullName>
    </recommendedName>
</protein>
<organism evidence="5 6">
    <name type="scientific">Trichogramma kaykai</name>
    <dbReference type="NCBI Taxonomy" id="54128"/>
    <lineage>
        <taxon>Eukaryota</taxon>
        <taxon>Metazoa</taxon>
        <taxon>Ecdysozoa</taxon>
        <taxon>Arthropoda</taxon>
        <taxon>Hexapoda</taxon>
        <taxon>Insecta</taxon>
        <taxon>Pterygota</taxon>
        <taxon>Neoptera</taxon>
        <taxon>Endopterygota</taxon>
        <taxon>Hymenoptera</taxon>
        <taxon>Apocrita</taxon>
        <taxon>Proctotrupomorpha</taxon>
        <taxon>Chalcidoidea</taxon>
        <taxon>Trichogrammatidae</taxon>
        <taxon>Trichogramma</taxon>
    </lineage>
</organism>
<feature type="region of interest" description="Disordered" evidence="3">
    <location>
        <begin position="267"/>
        <end position="291"/>
    </location>
</feature>
<dbReference type="Proteomes" id="UP001627154">
    <property type="component" value="Unassembled WGS sequence"/>
</dbReference>
<keyword evidence="2" id="KW-0677">Repeat</keyword>
<gene>
    <name evidence="5" type="ORF">TKK_012983</name>
</gene>
<dbReference type="Gene3D" id="3.50.40.10">
    <property type="entry name" value="Phenylalanyl-trna Synthetase, Chain B, domain 3"/>
    <property type="match status" value="1"/>
</dbReference>
<dbReference type="SMART" id="SM00873">
    <property type="entry name" value="B3_4"/>
    <property type="match status" value="1"/>
</dbReference>
<dbReference type="Pfam" id="PF23598">
    <property type="entry name" value="LRR_14"/>
    <property type="match status" value="1"/>
</dbReference>
<sequence length="552" mass="62360">MAESWHEIAQVKKENRHELKLTGNHISEKIAANGLDPELFNLEGINYLNIDHTCLEEVPEEIGKLENLTNLVLHSNQIKKLPASISKLSKLKVLDCSRNKLENLPEELSNLPSLTTLSFGSNLLTSLPPQILNTKLSVIDLSHNKLEIFPDICHAELVHLSEIKLNDNLIKEIPFNISVLPVLKVLDLGNNKISGNYLIFLFIQNYSEINQGMIFLVVPGELADCSKLKDLNLKGNNLTDKRLSKLIDQCRTKQVIDYVRQHCSKVGNSSGNATNKSKKGKKGRKSSECENTNSDIETCAHKLHILKVSDNIPVIKVSDHVKSVRPHILACIVKNLKFTEESFKKFIQLQTKLHESVCEKRNAATLATHDFDLLVPGDLTYTAKPPNDVKIIPLMRTKTYSGAALFKQLQTEADNLRREKKRNVYSGIHKYLYLLEGKPLYPCLEDSKNQVISFPPITNSDITKMSANTTTMFVEVTSAMNQQTCKKVLDELLREMVVQGLGCQNQNDDQDKYHELLVEQVKIVDLEGNMKSVYPSRTDVQYEDKNIIVSRE</sequence>
<dbReference type="SUPFAM" id="SSF52058">
    <property type="entry name" value="L domain-like"/>
    <property type="match status" value="1"/>
</dbReference>
<keyword evidence="6" id="KW-1185">Reference proteome</keyword>
<dbReference type="SMART" id="SM00369">
    <property type="entry name" value="LRR_TYP"/>
    <property type="match status" value="4"/>
</dbReference>
<dbReference type="PROSITE" id="PS51450">
    <property type="entry name" value="LRR"/>
    <property type="match status" value="2"/>
</dbReference>
<dbReference type="InterPro" id="IPR045060">
    <property type="entry name" value="Phe-tRNA-ligase_IIc_bsu"/>
</dbReference>
<dbReference type="InterPro" id="IPR005146">
    <property type="entry name" value="B3/B4_tRNA-bd"/>
</dbReference>
<dbReference type="AlphaFoldDB" id="A0ABD2WHN3"/>
<dbReference type="InterPro" id="IPR001611">
    <property type="entry name" value="Leu-rich_rpt"/>
</dbReference>
<name>A0ABD2WHN3_9HYME</name>
<evidence type="ECO:0000256" key="2">
    <source>
        <dbReference type="ARBA" id="ARBA00022737"/>
    </source>
</evidence>